<dbReference type="GO" id="GO:0031966">
    <property type="term" value="C:mitochondrial membrane"/>
    <property type="evidence" value="ECO:0007669"/>
    <property type="project" value="UniProtKB-SubCell"/>
</dbReference>
<evidence type="ECO:0000256" key="4">
    <source>
        <dbReference type="ARBA" id="ARBA00022448"/>
    </source>
</evidence>
<dbReference type="EMBL" id="MT556651">
    <property type="protein sequence ID" value="QMP96814.1"/>
    <property type="molecule type" value="Genomic_DNA"/>
</dbReference>
<evidence type="ECO:0000256" key="6">
    <source>
        <dbReference type="ARBA" id="ARBA00022692"/>
    </source>
</evidence>
<comment type="similarity">
    <text evidence="2 12">Belongs to the ATPase protein 8 family.</text>
</comment>
<geneLocation type="mitochondrion" evidence="14"/>
<dbReference type="CTD" id="4509"/>
<evidence type="ECO:0000256" key="13">
    <source>
        <dbReference type="SAM" id="Phobius"/>
    </source>
</evidence>
<evidence type="ECO:0000256" key="11">
    <source>
        <dbReference type="ARBA" id="ARBA00023136"/>
    </source>
</evidence>
<dbReference type="GeneID" id="58905616"/>
<dbReference type="RefSeq" id="YP_009919171.1">
    <property type="nucleotide sequence ID" value="NC_050327.1"/>
</dbReference>
<evidence type="ECO:0000256" key="9">
    <source>
        <dbReference type="ARBA" id="ARBA00023065"/>
    </source>
</evidence>
<keyword evidence="4 12" id="KW-0813">Transport</keyword>
<gene>
    <name evidence="14" type="primary">ATP8</name>
</gene>
<dbReference type="InterPro" id="IPR001421">
    <property type="entry name" value="ATP8_metazoa"/>
</dbReference>
<keyword evidence="9 12" id="KW-0406">Ion transport</keyword>
<dbReference type="GO" id="GO:0045259">
    <property type="term" value="C:proton-transporting ATP synthase complex"/>
    <property type="evidence" value="ECO:0007669"/>
    <property type="project" value="UniProtKB-KW"/>
</dbReference>
<protein>
    <recommendedName>
        <fullName evidence="12">ATP synthase complex subunit 8</fullName>
    </recommendedName>
</protein>
<comment type="subcellular location">
    <subcellularLocation>
        <location evidence="1 12">Mitochondrion membrane</location>
        <topology evidence="1 12">Single-pass membrane protein</topology>
    </subcellularLocation>
</comment>
<reference evidence="14" key="1">
    <citation type="journal article" date="2020" name="Infect. Genet. Evol.">
        <title>Phylogeny of the North-Central American clade of blood-sucking reduviid bugs of the tribe Triatomini (Hemiptera: Triatominae) based on the mitochondrial genome.</title>
        <authorList>
            <person name="Aguilera-Uribe M."/>
            <person name="Meza-Lazaro R.N."/>
            <person name="Kieran T.J."/>
            <person name="Ibarra-Cerdena C.N."/>
            <person name="Zaldivar-Riveron A."/>
        </authorList>
    </citation>
    <scope>NUCLEOTIDE SEQUENCE</scope>
</reference>
<keyword evidence="11 13" id="KW-0472">Membrane</keyword>
<keyword evidence="5 12" id="KW-0138">CF(0)</keyword>
<keyword evidence="6 12" id="KW-0812">Transmembrane</keyword>
<accession>A0A7D7J6B6</accession>
<evidence type="ECO:0000313" key="14">
    <source>
        <dbReference type="EMBL" id="QMP96814.1"/>
    </source>
</evidence>
<feature type="transmembrane region" description="Helical" evidence="13">
    <location>
        <begin position="6"/>
        <end position="29"/>
    </location>
</feature>
<proteinExistence type="inferred from homology"/>
<name>A0A7D7J6B6_9HEMI</name>
<comment type="subunit">
    <text evidence="3">F-type ATPases have 2 components, CF(1) - the catalytic core - and CF(0) - the membrane proton channel.</text>
</comment>
<evidence type="ECO:0000256" key="10">
    <source>
        <dbReference type="ARBA" id="ARBA00023128"/>
    </source>
</evidence>
<keyword evidence="7 12" id="KW-0375">Hydrogen ion transport</keyword>
<evidence type="ECO:0000256" key="7">
    <source>
        <dbReference type="ARBA" id="ARBA00022781"/>
    </source>
</evidence>
<keyword evidence="10 12" id="KW-0496">Mitochondrion</keyword>
<dbReference type="AlphaFoldDB" id="A0A7D7J6B6"/>
<dbReference type="GO" id="GO:0015986">
    <property type="term" value="P:proton motive force-driven ATP synthesis"/>
    <property type="evidence" value="ECO:0007669"/>
    <property type="project" value="InterPro"/>
</dbReference>
<sequence>MPQMAPAWWTTLYFMFTLSLLIMCFLLYYHTYFMPQTIKSNEITQSKINWKW</sequence>
<keyword evidence="8 13" id="KW-1133">Transmembrane helix</keyword>
<evidence type="ECO:0000256" key="1">
    <source>
        <dbReference type="ARBA" id="ARBA00004304"/>
    </source>
</evidence>
<dbReference type="Pfam" id="PF00895">
    <property type="entry name" value="ATP-synt_8"/>
    <property type="match status" value="1"/>
</dbReference>
<evidence type="ECO:0000256" key="2">
    <source>
        <dbReference type="ARBA" id="ARBA00008892"/>
    </source>
</evidence>
<organism evidence="14">
    <name type="scientific">Triatoma mazzottii</name>
    <dbReference type="NCBI Taxonomy" id="98665"/>
    <lineage>
        <taxon>Eukaryota</taxon>
        <taxon>Metazoa</taxon>
        <taxon>Ecdysozoa</taxon>
        <taxon>Arthropoda</taxon>
        <taxon>Hexapoda</taxon>
        <taxon>Insecta</taxon>
        <taxon>Pterygota</taxon>
        <taxon>Neoptera</taxon>
        <taxon>Paraneoptera</taxon>
        <taxon>Hemiptera</taxon>
        <taxon>Heteroptera</taxon>
        <taxon>Panheteroptera</taxon>
        <taxon>Cimicomorpha</taxon>
        <taxon>Reduviidae</taxon>
        <taxon>Triatominae</taxon>
        <taxon>Triatoma</taxon>
    </lineage>
</organism>
<evidence type="ECO:0000256" key="12">
    <source>
        <dbReference type="RuleBase" id="RU003661"/>
    </source>
</evidence>
<evidence type="ECO:0000256" key="3">
    <source>
        <dbReference type="ARBA" id="ARBA00011291"/>
    </source>
</evidence>
<dbReference type="GO" id="GO:0015078">
    <property type="term" value="F:proton transmembrane transporter activity"/>
    <property type="evidence" value="ECO:0007669"/>
    <property type="project" value="InterPro"/>
</dbReference>
<evidence type="ECO:0000256" key="8">
    <source>
        <dbReference type="ARBA" id="ARBA00022989"/>
    </source>
</evidence>
<evidence type="ECO:0000256" key="5">
    <source>
        <dbReference type="ARBA" id="ARBA00022547"/>
    </source>
</evidence>